<dbReference type="STRING" id="1798375.A2773_07240"/>
<dbReference type="Gene3D" id="3.40.630.30">
    <property type="match status" value="1"/>
</dbReference>
<evidence type="ECO:0000313" key="2">
    <source>
        <dbReference type="EMBL" id="OGG14071.1"/>
    </source>
</evidence>
<comment type="caution">
    <text evidence="2">The sequence shown here is derived from an EMBL/GenBank/DDBJ whole genome shotgun (WGS) entry which is preliminary data.</text>
</comment>
<dbReference type="InterPro" id="IPR016181">
    <property type="entry name" value="Acyl_CoA_acyltransferase"/>
</dbReference>
<proteinExistence type="predicted"/>
<dbReference type="EMBL" id="MFJE01000026">
    <property type="protein sequence ID" value="OGG14071.1"/>
    <property type="molecule type" value="Genomic_DNA"/>
</dbReference>
<name>A0A1F5ZNS7_9BACT</name>
<evidence type="ECO:0000313" key="3">
    <source>
        <dbReference type="Proteomes" id="UP000177383"/>
    </source>
</evidence>
<dbReference type="AlphaFoldDB" id="A0A1F5ZNS7"/>
<dbReference type="Proteomes" id="UP000177383">
    <property type="component" value="Unassembled WGS sequence"/>
</dbReference>
<evidence type="ECO:0000259" key="1">
    <source>
        <dbReference type="PROSITE" id="PS51186"/>
    </source>
</evidence>
<reference evidence="2 3" key="1">
    <citation type="journal article" date="2016" name="Nat. Commun.">
        <title>Thousands of microbial genomes shed light on interconnected biogeochemical processes in an aquifer system.</title>
        <authorList>
            <person name="Anantharaman K."/>
            <person name="Brown C.T."/>
            <person name="Hug L.A."/>
            <person name="Sharon I."/>
            <person name="Castelle C.J."/>
            <person name="Probst A.J."/>
            <person name="Thomas B.C."/>
            <person name="Singh A."/>
            <person name="Wilkins M.J."/>
            <person name="Karaoz U."/>
            <person name="Brodie E.L."/>
            <person name="Williams K.H."/>
            <person name="Hubbard S.S."/>
            <person name="Banfield J.F."/>
        </authorList>
    </citation>
    <scope>NUCLEOTIDE SEQUENCE [LARGE SCALE GENOMIC DNA]</scope>
</reference>
<dbReference type="Pfam" id="PF00583">
    <property type="entry name" value="Acetyltransf_1"/>
    <property type="match status" value="1"/>
</dbReference>
<protein>
    <recommendedName>
        <fullName evidence="1">N-acetyltransferase domain-containing protein</fullName>
    </recommendedName>
</protein>
<accession>A0A1F5ZNS7</accession>
<feature type="domain" description="N-acetyltransferase" evidence="1">
    <location>
        <begin position="1"/>
        <end position="97"/>
    </location>
</feature>
<dbReference type="InterPro" id="IPR000182">
    <property type="entry name" value="GNAT_dom"/>
</dbReference>
<organism evidence="2 3">
    <name type="scientific">Candidatus Gottesmanbacteria bacterium RIFCSPHIGHO2_01_FULL_39_10</name>
    <dbReference type="NCBI Taxonomy" id="1798375"/>
    <lineage>
        <taxon>Bacteria</taxon>
        <taxon>Candidatus Gottesmaniibacteriota</taxon>
    </lineage>
</organism>
<dbReference type="SUPFAM" id="SSF55729">
    <property type="entry name" value="Acyl-CoA N-acyltransferases (Nat)"/>
    <property type="match status" value="1"/>
</dbReference>
<gene>
    <name evidence="2" type="ORF">A2773_07240</name>
</gene>
<sequence>MISPTLAILLVIFPPPGNIATIHRCYIEPSERNKGRGTQFLNEFEQSAQESGATIIQTLVKPDPGESKVLITRFLEKHGYIFDSDVGLGPLYRKKLGSGK</sequence>
<dbReference type="CDD" id="cd04301">
    <property type="entry name" value="NAT_SF"/>
    <property type="match status" value="1"/>
</dbReference>
<dbReference type="PROSITE" id="PS51186">
    <property type="entry name" value="GNAT"/>
    <property type="match status" value="1"/>
</dbReference>
<dbReference type="GO" id="GO:0016747">
    <property type="term" value="F:acyltransferase activity, transferring groups other than amino-acyl groups"/>
    <property type="evidence" value="ECO:0007669"/>
    <property type="project" value="InterPro"/>
</dbReference>